<accession>A0A1W7D1C3</accession>
<feature type="region of interest" description="Disordered" evidence="1">
    <location>
        <begin position="1"/>
        <end position="20"/>
    </location>
</feature>
<dbReference type="Proteomes" id="UP000194218">
    <property type="component" value="Chromosome"/>
</dbReference>
<gene>
    <name evidence="2" type="ORF">CAG99_19635</name>
</gene>
<dbReference type="EMBL" id="CP021121">
    <property type="protein sequence ID" value="ARQ70757.1"/>
    <property type="molecule type" value="Genomic_DNA"/>
</dbReference>
<dbReference type="KEGG" id="smao:CAG99_19635"/>
<evidence type="ECO:0000313" key="2">
    <source>
        <dbReference type="EMBL" id="ARQ70757.1"/>
    </source>
</evidence>
<sequence>MARARPAVPRRRVHRGPGCGVRRGAGVLQDELGRPGAADPPDRLGEADVILTAHQPAYLPWLGYFAKIARADAFVVHDLSRFDRRGTVNRNRIATANGPQWLTVPVSHTDLRADAVLRDIRIVDDGWATRHWRTIQMAYRRAPYFAAHADFLDSYYRGTYETIAELCAPFTDYCLDVLGLPRPVARTSAMDLPEFDRTTIIPLLSEALDAHTFIAGPQAPNYLEPERIGDRVKVEIFDYRHPVYPQLRPGFVSHLSVLDLLMNCGPDSGRIIRGEM</sequence>
<evidence type="ECO:0000313" key="3">
    <source>
        <dbReference type="Proteomes" id="UP000194218"/>
    </source>
</evidence>
<proteinExistence type="predicted"/>
<protein>
    <recommendedName>
        <fullName evidence="4">WbqC family protein</fullName>
    </recommendedName>
</protein>
<organism evidence="2 3">
    <name type="scientific">Streptomyces marincola</name>
    <dbReference type="NCBI Taxonomy" id="2878388"/>
    <lineage>
        <taxon>Bacteria</taxon>
        <taxon>Bacillati</taxon>
        <taxon>Actinomycetota</taxon>
        <taxon>Actinomycetes</taxon>
        <taxon>Kitasatosporales</taxon>
        <taxon>Streptomycetaceae</taxon>
        <taxon>Streptomyces</taxon>
    </lineage>
</organism>
<dbReference type="Pfam" id="PF08889">
    <property type="entry name" value="WbqC"/>
    <property type="match status" value="1"/>
</dbReference>
<evidence type="ECO:0000256" key="1">
    <source>
        <dbReference type="SAM" id="MobiDB-lite"/>
    </source>
</evidence>
<dbReference type="InterPro" id="IPR014985">
    <property type="entry name" value="WbqC"/>
</dbReference>
<dbReference type="AlphaFoldDB" id="A0A1W7D1C3"/>
<keyword evidence="3" id="KW-1185">Reference proteome</keyword>
<name>A0A1W7D1C3_9ACTN</name>
<reference evidence="2 3" key="1">
    <citation type="submission" date="2017-05" db="EMBL/GenBank/DDBJ databases">
        <title>Complete genome sequence of Streptomyces sp. SCSIO 03032 revealed the diverse biosynthetic pathways for its bioactive secondary metabolites.</title>
        <authorList>
            <person name="Ma L."/>
            <person name="Zhu Y."/>
            <person name="Zhang W."/>
            <person name="Zhang G."/>
            <person name="Tian X."/>
            <person name="Zhang S."/>
            <person name="Zhang C."/>
        </authorList>
    </citation>
    <scope>NUCLEOTIDE SEQUENCE [LARGE SCALE GENOMIC DNA]</scope>
    <source>
        <strain evidence="2 3">SCSIO 03032</strain>
    </source>
</reference>
<evidence type="ECO:0008006" key="4">
    <source>
        <dbReference type="Google" id="ProtNLM"/>
    </source>
</evidence>